<gene>
    <name evidence="1" type="ORF">C0Q70_10381</name>
</gene>
<organism evidence="1 2">
    <name type="scientific">Pomacea canaliculata</name>
    <name type="common">Golden apple snail</name>
    <dbReference type="NCBI Taxonomy" id="400727"/>
    <lineage>
        <taxon>Eukaryota</taxon>
        <taxon>Metazoa</taxon>
        <taxon>Spiralia</taxon>
        <taxon>Lophotrochozoa</taxon>
        <taxon>Mollusca</taxon>
        <taxon>Gastropoda</taxon>
        <taxon>Caenogastropoda</taxon>
        <taxon>Architaenioglossa</taxon>
        <taxon>Ampullarioidea</taxon>
        <taxon>Ampullariidae</taxon>
        <taxon>Pomacea</taxon>
    </lineage>
</organism>
<sequence length="131" mass="14718">MTTDLSDKIMPRRVTEIRVGMFARRITAAGQMSGALTSQWGHALRDEHVMQRGMRGYFKVGSLHLAGLPTGERTERVLVTEKELGIEQSHIKKNTEPSTKLTCINKTCIDIITKAHPAPTPIPRHSLYKRL</sequence>
<dbReference type="EMBL" id="PZQS01000005">
    <property type="protein sequence ID" value="PVD31103.1"/>
    <property type="molecule type" value="Genomic_DNA"/>
</dbReference>
<evidence type="ECO:0000313" key="2">
    <source>
        <dbReference type="Proteomes" id="UP000245119"/>
    </source>
</evidence>
<evidence type="ECO:0000313" key="1">
    <source>
        <dbReference type="EMBL" id="PVD31103.1"/>
    </source>
</evidence>
<dbReference type="AlphaFoldDB" id="A0A2T7PCF2"/>
<reference evidence="1 2" key="1">
    <citation type="submission" date="2018-04" db="EMBL/GenBank/DDBJ databases">
        <title>The genome of golden apple snail Pomacea canaliculata provides insight into stress tolerance and invasive adaptation.</title>
        <authorList>
            <person name="Liu C."/>
            <person name="Liu B."/>
            <person name="Ren Y."/>
            <person name="Zhang Y."/>
            <person name="Wang H."/>
            <person name="Li S."/>
            <person name="Jiang F."/>
            <person name="Yin L."/>
            <person name="Zhang G."/>
            <person name="Qian W."/>
            <person name="Fan W."/>
        </authorList>
    </citation>
    <scope>NUCLEOTIDE SEQUENCE [LARGE SCALE GENOMIC DNA]</scope>
    <source>
        <strain evidence="1">SZHN2017</strain>
        <tissue evidence="1">Muscle</tissue>
    </source>
</reference>
<protein>
    <submittedName>
        <fullName evidence="1">Uncharacterized protein</fullName>
    </submittedName>
</protein>
<dbReference type="Proteomes" id="UP000245119">
    <property type="component" value="Linkage Group LG5"/>
</dbReference>
<name>A0A2T7PCF2_POMCA</name>
<keyword evidence="2" id="KW-1185">Reference proteome</keyword>
<proteinExistence type="predicted"/>
<accession>A0A2T7PCF2</accession>
<comment type="caution">
    <text evidence="1">The sequence shown here is derived from an EMBL/GenBank/DDBJ whole genome shotgun (WGS) entry which is preliminary data.</text>
</comment>